<evidence type="ECO:0000256" key="1">
    <source>
        <dbReference type="ARBA" id="ARBA00008384"/>
    </source>
</evidence>
<evidence type="ECO:0000256" key="6">
    <source>
        <dbReference type="ARBA" id="ARBA00044805"/>
    </source>
</evidence>
<dbReference type="InterPro" id="IPR011989">
    <property type="entry name" value="ARM-like"/>
</dbReference>
<evidence type="ECO:0000256" key="4">
    <source>
        <dbReference type="ARBA" id="ARBA00044746"/>
    </source>
</evidence>
<feature type="domain" description="Ataxin-10" evidence="8">
    <location>
        <begin position="69"/>
        <end position="167"/>
    </location>
</feature>
<evidence type="ECO:0000313" key="9">
    <source>
        <dbReference type="EMBL" id="KAJ3030106.1"/>
    </source>
</evidence>
<gene>
    <name evidence="9" type="primary">ATXN10</name>
    <name evidence="9" type="ORF">HK097_005670</name>
</gene>
<comment type="function">
    <text evidence="4">May play a role in the regulation of cytokinesis.</text>
</comment>
<dbReference type="PANTHER" id="PTHR13255:SF0">
    <property type="entry name" value="ATAXIN-10"/>
    <property type="match status" value="1"/>
</dbReference>
<dbReference type="SUPFAM" id="SSF48371">
    <property type="entry name" value="ARM repeat"/>
    <property type="match status" value="1"/>
</dbReference>
<dbReference type="InterPro" id="IPR016024">
    <property type="entry name" value="ARM-type_fold"/>
</dbReference>
<protein>
    <recommendedName>
        <fullName evidence="5">Ataxin-10 homolog</fullName>
    </recommendedName>
    <alternativeName>
        <fullName evidence="6">Copper transport protein 86</fullName>
    </alternativeName>
</protein>
<dbReference type="PANTHER" id="PTHR13255">
    <property type="entry name" value="ATAXIN-10"/>
    <property type="match status" value="1"/>
</dbReference>
<keyword evidence="3" id="KW-0131">Cell cycle</keyword>
<dbReference type="EMBL" id="JADGJD010002657">
    <property type="protein sequence ID" value="KAJ3030106.1"/>
    <property type="molecule type" value="Genomic_DNA"/>
</dbReference>
<dbReference type="GO" id="GO:0005829">
    <property type="term" value="C:cytosol"/>
    <property type="evidence" value="ECO:0007669"/>
    <property type="project" value="TreeGrafter"/>
</dbReference>
<keyword evidence="10" id="KW-1185">Reference proteome</keyword>
<organism evidence="9 10">
    <name type="scientific">Rhizophlyctis rosea</name>
    <dbReference type="NCBI Taxonomy" id="64517"/>
    <lineage>
        <taxon>Eukaryota</taxon>
        <taxon>Fungi</taxon>
        <taxon>Fungi incertae sedis</taxon>
        <taxon>Chytridiomycota</taxon>
        <taxon>Chytridiomycota incertae sedis</taxon>
        <taxon>Chytridiomycetes</taxon>
        <taxon>Rhizophlyctidales</taxon>
        <taxon>Rhizophlyctidaceae</taxon>
        <taxon>Rhizophlyctis</taxon>
    </lineage>
</organism>
<feature type="region of interest" description="Disordered" evidence="7">
    <location>
        <begin position="170"/>
        <end position="190"/>
    </location>
</feature>
<proteinExistence type="inferred from homology"/>
<dbReference type="InterPro" id="IPR051374">
    <property type="entry name" value="Ataxin-10/CTR86_families"/>
</dbReference>
<dbReference type="Proteomes" id="UP001212841">
    <property type="component" value="Unassembled WGS sequence"/>
</dbReference>
<dbReference type="GO" id="GO:0051301">
    <property type="term" value="P:cell division"/>
    <property type="evidence" value="ECO:0007669"/>
    <property type="project" value="UniProtKB-KW"/>
</dbReference>
<evidence type="ECO:0000256" key="5">
    <source>
        <dbReference type="ARBA" id="ARBA00044801"/>
    </source>
</evidence>
<feature type="non-terminal residue" evidence="9">
    <location>
        <position position="1"/>
    </location>
</feature>
<dbReference type="Gene3D" id="1.25.10.10">
    <property type="entry name" value="Leucine-rich Repeat Variant"/>
    <property type="match status" value="1"/>
</dbReference>
<accession>A0AAD5S088</accession>
<evidence type="ECO:0000259" key="8">
    <source>
        <dbReference type="Pfam" id="PF09759"/>
    </source>
</evidence>
<reference evidence="9" key="1">
    <citation type="submission" date="2020-05" db="EMBL/GenBank/DDBJ databases">
        <title>Phylogenomic resolution of chytrid fungi.</title>
        <authorList>
            <person name="Stajich J.E."/>
            <person name="Amses K."/>
            <person name="Simmons R."/>
            <person name="Seto K."/>
            <person name="Myers J."/>
            <person name="Bonds A."/>
            <person name="Quandt C.A."/>
            <person name="Barry K."/>
            <person name="Liu P."/>
            <person name="Grigoriev I."/>
            <person name="Longcore J.E."/>
            <person name="James T.Y."/>
        </authorList>
    </citation>
    <scope>NUCLEOTIDE SEQUENCE</scope>
    <source>
        <strain evidence="9">JEL0318</strain>
    </source>
</reference>
<dbReference type="InterPro" id="IPR019156">
    <property type="entry name" value="Ataxin-10_domain"/>
</dbReference>
<evidence type="ECO:0000256" key="2">
    <source>
        <dbReference type="ARBA" id="ARBA00022618"/>
    </source>
</evidence>
<dbReference type="AlphaFoldDB" id="A0AAD5S088"/>
<name>A0AAD5S088_9FUNG</name>
<sequence length="222" mass="24208">FWGRVTQDLGPDAKVKLMEEGLGVALVQLLSLAQKHIPRSKLSTPKPDTPSPASPAIPTLKNLDQFFMLKSDIVKVIGNLSYETREVQDAFRELGAIPLVLAQCNIDDFNPFLKEHAIFAIRNLCDGNPENQKIIEGLEARGVADNPVLEEAGVEAVIDETGKLRLKARGGSPVIVPPTSGSTNMGRGNAGSRIREIRDEMEEAELEELKKTKGVNISVVEM</sequence>
<keyword evidence="2" id="KW-0132">Cell division</keyword>
<comment type="caution">
    <text evidence="9">The sequence shown here is derived from an EMBL/GenBank/DDBJ whole genome shotgun (WGS) entry which is preliminary data.</text>
</comment>
<evidence type="ECO:0000313" key="10">
    <source>
        <dbReference type="Proteomes" id="UP001212841"/>
    </source>
</evidence>
<dbReference type="Pfam" id="PF09759">
    <property type="entry name" value="Atx10homo_assoc"/>
    <property type="match status" value="1"/>
</dbReference>
<comment type="similarity">
    <text evidence="1">Belongs to the ataxin-10 family.</text>
</comment>
<evidence type="ECO:0000256" key="3">
    <source>
        <dbReference type="ARBA" id="ARBA00023306"/>
    </source>
</evidence>
<evidence type="ECO:0000256" key="7">
    <source>
        <dbReference type="SAM" id="MobiDB-lite"/>
    </source>
</evidence>